<dbReference type="InterPro" id="IPR029030">
    <property type="entry name" value="Caspase-like_dom_sf"/>
</dbReference>
<dbReference type="NCBIfam" id="TIGR04183">
    <property type="entry name" value="Por_Secre_tail"/>
    <property type="match status" value="1"/>
</dbReference>
<name>A0A1M5AXZ1_9BACT</name>
<dbReference type="Pfam" id="PF01364">
    <property type="entry name" value="Peptidase_C25"/>
    <property type="match status" value="1"/>
</dbReference>
<gene>
    <name evidence="3" type="ORF">SAMN02745131_02399</name>
</gene>
<dbReference type="STRING" id="1121884.SAMN02745131_02399"/>
<accession>A0A1M5AXZ1</accession>
<dbReference type="Gene3D" id="3.40.50.1460">
    <property type="match status" value="1"/>
</dbReference>
<keyword evidence="4" id="KW-1185">Reference proteome</keyword>
<dbReference type="CDD" id="cd02258">
    <property type="entry name" value="Peptidase_C25_N"/>
    <property type="match status" value="1"/>
</dbReference>
<dbReference type="InterPro" id="IPR026444">
    <property type="entry name" value="Secre_tail"/>
</dbReference>
<dbReference type="InterPro" id="IPR001769">
    <property type="entry name" value="Gingipain"/>
</dbReference>
<reference evidence="3 4" key="1">
    <citation type="submission" date="2016-11" db="EMBL/GenBank/DDBJ databases">
        <authorList>
            <person name="Jaros S."/>
            <person name="Januszkiewicz K."/>
            <person name="Wedrychowicz H."/>
        </authorList>
    </citation>
    <scope>NUCLEOTIDE SEQUENCE [LARGE SCALE GENOMIC DNA]</scope>
    <source>
        <strain evidence="3 4">DSM 18119</strain>
    </source>
</reference>
<dbReference type="GO" id="GO:0006508">
    <property type="term" value="P:proteolysis"/>
    <property type="evidence" value="ECO:0007669"/>
    <property type="project" value="InterPro"/>
</dbReference>
<dbReference type="EMBL" id="FQUU01000009">
    <property type="protein sequence ID" value="SHF35073.1"/>
    <property type="molecule type" value="Genomic_DNA"/>
</dbReference>
<sequence length="1139" mass="125931">MFSIPKLLILSVLTASMLWVKAQRTYKSSSVLATGNWYKFSVDREGIYKIDPSFLAALGIQGSIPSGQVRIFGNGGGMLPESNAGSSIDDLEEIAIMVNDGGDGVFDAQDQILFYTRGPNPWSLDSTSGQYHHIKNLYSDKAYFFITVGGVGKRVKQQISSPVPQKTISSFDDHYFHELDTINFLASGKEWFGEEMANAPGKTLALNYNIAIPGIIPGQPARITSNVVARSLNVGSSFSISVNGIPVQQIPVPGVGTGILDPFAQQVEKKDNFTASPNPVVTLNFTPGSFNSQGWLNWFELFYRRSLEMPPSGQLPFRDLGSVGTPSVEYVISNTDARTQVWDVTDMAQPVTMKSVLSGNQLWFTNDAIQLKEYFAFSNNYLSPLVEGKVANQNLHASGPADYFIITPPEFLSEAKRLAAFHEQHDQLKTIVVTTEQVYNEFSGGSPDPSALRNFVKMFYDRYRTSWKDSGKYLLLFGKGSFDYKNRVPNNTALVPVYESNSSLDPLSTYTSDDFYGFLDENEDINSGLIINTLDIGIGRVPAKNLVEAKNFVEKVFTYHSAASLGPWRNNIDLVADDEDNNLHLQDAETLATAIATEAPLFNTQKIYLDAFRQESGSAGGRYPQANIQVDNSIYTGTLIWNYSGHGGSQRLAEEVVLDQSIVNKWENSTKLPLFITATCDFAPYDNPLVNSLGENILVRPKTGGIGLMTTSRVVFAYSNRIINENYLKAALKPDSNGHYKSLGAALMDAKNFTYLNSGDVINNRKFVLLGDPAMRLGFPELKPVVKAINGRDIQGSIDTLSAGEFVSVEGFITDLHDDPLSSFSGTAYLSLFDKPETITTLGNDPGSFPVGFTQQANILFKGKASVENGRFFFRFRLPKDINYQYGKGKLSLYAENGNIGGGGYSSNVIIGGIDTTANKDHEGPEIRAYLNDEKFVNGSITNAIPILLVKLVDSSGINTVSSGIGHDLVATLDNDNNKYYVLNNFYETDLDNFQKGTVRFQLPELAAGHHTLKIKAWDVTNNSSEYVLEFTVIATGELKLEHVLNYPNPFTTSTSFWFEHNHPFEDLYAKVEVFTISGKLIKTLTQTINSEGNRSNDILWDGRDEYGNKLGRGVYVYRIKIRTSYGTTAEKWERLVIL</sequence>
<dbReference type="SUPFAM" id="SSF52129">
    <property type="entry name" value="Caspase-like"/>
    <property type="match status" value="1"/>
</dbReference>
<feature type="domain" description="Gingipain" evidence="2">
    <location>
        <begin position="403"/>
        <end position="777"/>
    </location>
</feature>
<evidence type="ECO:0000259" key="2">
    <source>
        <dbReference type="Pfam" id="PF01364"/>
    </source>
</evidence>
<protein>
    <submittedName>
        <fullName evidence="3">Por secretion system C-terminal sorting domain-containing protein</fullName>
    </submittedName>
</protein>
<organism evidence="3 4">
    <name type="scientific">Flavisolibacter ginsengisoli DSM 18119</name>
    <dbReference type="NCBI Taxonomy" id="1121884"/>
    <lineage>
        <taxon>Bacteria</taxon>
        <taxon>Pseudomonadati</taxon>
        <taxon>Bacteroidota</taxon>
        <taxon>Chitinophagia</taxon>
        <taxon>Chitinophagales</taxon>
        <taxon>Chitinophagaceae</taxon>
        <taxon>Flavisolibacter</taxon>
    </lineage>
</organism>
<dbReference type="Gene3D" id="2.60.40.4070">
    <property type="match status" value="1"/>
</dbReference>
<dbReference type="NCBIfam" id="NF033707">
    <property type="entry name" value="T9SS_sortase"/>
    <property type="match status" value="1"/>
</dbReference>
<dbReference type="RefSeq" id="WP_072835568.1">
    <property type="nucleotide sequence ID" value="NZ_FQUU01000009.1"/>
</dbReference>
<dbReference type="InterPro" id="IPR029031">
    <property type="entry name" value="Gingipain_N_sf"/>
</dbReference>
<evidence type="ECO:0000313" key="3">
    <source>
        <dbReference type="EMBL" id="SHF35073.1"/>
    </source>
</evidence>
<evidence type="ECO:0000256" key="1">
    <source>
        <dbReference type="ARBA" id="ARBA00022729"/>
    </source>
</evidence>
<dbReference type="AlphaFoldDB" id="A0A1M5AXZ1"/>
<evidence type="ECO:0000313" key="4">
    <source>
        <dbReference type="Proteomes" id="UP000184048"/>
    </source>
</evidence>
<proteinExistence type="predicted"/>
<dbReference type="GO" id="GO:0008234">
    <property type="term" value="F:cysteine-type peptidase activity"/>
    <property type="evidence" value="ECO:0007669"/>
    <property type="project" value="InterPro"/>
</dbReference>
<dbReference type="OrthoDB" id="9809780at2"/>
<dbReference type="Gene3D" id="3.40.50.10390">
    <property type="entry name" value="Gingipain r, domain 1"/>
    <property type="match status" value="1"/>
</dbReference>
<dbReference type="Proteomes" id="UP000184048">
    <property type="component" value="Unassembled WGS sequence"/>
</dbReference>
<keyword evidence="1" id="KW-0732">Signal</keyword>